<evidence type="ECO:0000256" key="9">
    <source>
        <dbReference type="ARBA" id="ARBA00023136"/>
    </source>
</evidence>
<keyword evidence="4" id="KW-0813">Transport</keyword>
<dbReference type="Proteomes" id="UP000002016">
    <property type="component" value="Chromosome"/>
</dbReference>
<evidence type="ECO:0000256" key="1">
    <source>
        <dbReference type="ARBA" id="ARBA00004413"/>
    </source>
</evidence>
<comment type="subcellular location">
    <subcellularLocation>
        <location evidence="1">Cell membrane</location>
        <topology evidence="1">Peripheral membrane protein</topology>
        <orientation evidence="1">Cytoplasmic side</orientation>
    </subcellularLocation>
</comment>
<dbReference type="KEGG" id="tle:Tlet_1479"/>
<feature type="coiled-coil region" evidence="11">
    <location>
        <begin position="17"/>
        <end position="113"/>
    </location>
</feature>
<proteinExistence type="inferred from homology"/>
<keyword evidence="12" id="KW-0282">Flagellum</keyword>
<gene>
    <name evidence="12" type="ordered locus">Tlet_1479</name>
</gene>
<keyword evidence="5" id="KW-1003">Cell membrane</keyword>
<keyword evidence="11" id="KW-0175">Coiled coil</keyword>
<dbReference type="GO" id="GO:0044781">
    <property type="term" value="P:bacterial-type flagellum organization"/>
    <property type="evidence" value="ECO:0007669"/>
    <property type="project" value="UniProtKB-KW"/>
</dbReference>
<keyword evidence="10" id="KW-1006">Bacterial flagellum protein export</keyword>
<comment type="similarity">
    <text evidence="2">Belongs to the FliJ family.</text>
</comment>
<reference evidence="12 13" key="1">
    <citation type="submission" date="2007-08" db="EMBL/GenBank/DDBJ databases">
        <title>Complete sequence of Thermotoga lettingae TMO.</title>
        <authorList>
            <consortium name="US DOE Joint Genome Institute"/>
            <person name="Copeland A."/>
            <person name="Lucas S."/>
            <person name="Lapidus A."/>
            <person name="Barry K."/>
            <person name="Glavina del Rio T."/>
            <person name="Dalin E."/>
            <person name="Tice H."/>
            <person name="Pitluck S."/>
            <person name="Foster B."/>
            <person name="Bruce D."/>
            <person name="Schmutz J."/>
            <person name="Larimer F."/>
            <person name="Land M."/>
            <person name="Hauser L."/>
            <person name="Kyrpides N."/>
            <person name="Mikhailova N."/>
            <person name="Nelson K."/>
            <person name="Gogarten J.P."/>
            <person name="Noll K."/>
            <person name="Richardson P."/>
        </authorList>
    </citation>
    <scope>NUCLEOTIDE SEQUENCE [LARGE SCALE GENOMIC DNA]</scope>
    <source>
        <strain evidence="13">ATCC BAA-301 / DSM 14385 / NBRC 107922 / TMO</strain>
    </source>
</reference>
<dbReference type="GO" id="GO:0015031">
    <property type="term" value="P:protein transport"/>
    <property type="evidence" value="ECO:0007669"/>
    <property type="project" value="UniProtKB-KW"/>
</dbReference>
<dbReference type="InterPro" id="IPR053716">
    <property type="entry name" value="Flag_assembly_chemotaxis_eff"/>
</dbReference>
<dbReference type="AlphaFoldDB" id="A8F7A1"/>
<dbReference type="GO" id="GO:0071973">
    <property type="term" value="P:bacterial-type flagellum-dependent cell motility"/>
    <property type="evidence" value="ECO:0007669"/>
    <property type="project" value="InterPro"/>
</dbReference>
<evidence type="ECO:0000256" key="2">
    <source>
        <dbReference type="ARBA" id="ARBA00010004"/>
    </source>
</evidence>
<evidence type="ECO:0000256" key="8">
    <source>
        <dbReference type="ARBA" id="ARBA00022927"/>
    </source>
</evidence>
<evidence type="ECO:0000256" key="10">
    <source>
        <dbReference type="ARBA" id="ARBA00023225"/>
    </source>
</evidence>
<evidence type="ECO:0000256" key="11">
    <source>
        <dbReference type="SAM" id="Coils"/>
    </source>
</evidence>
<accession>A8F7A1</accession>
<keyword evidence="9" id="KW-0472">Membrane</keyword>
<dbReference type="OrthoDB" id="47654at2"/>
<dbReference type="GO" id="GO:0006935">
    <property type="term" value="P:chemotaxis"/>
    <property type="evidence" value="ECO:0007669"/>
    <property type="project" value="UniProtKB-KW"/>
</dbReference>
<keyword evidence="8" id="KW-0653">Protein transport</keyword>
<evidence type="ECO:0000256" key="5">
    <source>
        <dbReference type="ARBA" id="ARBA00022475"/>
    </source>
</evidence>
<dbReference type="GO" id="GO:0005886">
    <property type="term" value="C:plasma membrane"/>
    <property type="evidence" value="ECO:0007669"/>
    <property type="project" value="UniProtKB-SubCell"/>
</dbReference>
<dbReference type="RefSeq" id="WP_012003511.1">
    <property type="nucleotide sequence ID" value="NC_009828.1"/>
</dbReference>
<protein>
    <recommendedName>
        <fullName evidence="3">Flagellar FliJ protein</fullName>
    </recommendedName>
</protein>
<keyword evidence="12" id="KW-0969">Cilium</keyword>
<keyword evidence="7" id="KW-1005">Bacterial flagellum biogenesis</keyword>
<dbReference type="eggNOG" id="ENOG5033M0F">
    <property type="taxonomic scope" value="Bacteria"/>
</dbReference>
<dbReference type="InterPro" id="IPR012823">
    <property type="entry name" value="Flagell_FliJ"/>
</dbReference>
<evidence type="ECO:0000256" key="4">
    <source>
        <dbReference type="ARBA" id="ARBA00022448"/>
    </source>
</evidence>
<keyword evidence="13" id="KW-1185">Reference proteome</keyword>
<dbReference type="GO" id="GO:0009288">
    <property type="term" value="C:bacterial-type flagellum"/>
    <property type="evidence" value="ECO:0007669"/>
    <property type="project" value="InterPro"/>
</dbReference>
<dbReference type="HOGENOM" id="CLU_1794819_0_0_0"/>
<dbReference type="Gene3D" id="1.10.287.1700">
    <property type="match status" value="1"/>
</dbReference>
<keyword evidence="12" id="KW-0966">Cell projection</keyword>
<dbReference type="STRING" id="416591.Tlet_1479"/>
<organism evidence="12 13">
    <name type="scientific">Pseudothermotoga lettingae (strain ATCC BAA-301 / DSM 14385 / NBRC 107922 / TMO)</name>
    <name type="common">Thermotoga lettingae</name>
    <dbReference type="NCBI Taxonomy" id="416591"/>
    <lineage>
        <taxon>Bacteria</taxon>
        <taxon>Thermotogati</taxon>
        <taxon>Thermotogota</taxon>
        <taxon>Thermotogae</taxon>
        <taxon>Thermotogales</taxon>
        <taxon>Thermotogaceae</taxon>
        <taxon>Pseudothermotoga</taxon>
    </lineage>
</organism>
<dbReference type="NCBIfam" id="TIGR02473">
    <property type="entry name" value="flagell_FliJ"/>
    <property type="match status" value="1"/>
</dbReference>
<keyword evidence="6" id="KW-0145">Chemotaxis</keyword>
<sequence length="144" mass="17717">MFKFRLERVLQLRISEENQLKLELASVRARMRILQEEINSAQQMLYKMSQEVLQDPSRGLSGNEIHQWRSYVEATENYIRKKLQDLKNLKSEEDRLKEKYLEMRKDRKILENLKAKQFKRYAFEQDRLNRLYMDEIALRKYARR</sequence>
<evidence type="ECO:0000313" key="13">
    <source>
        <dbReference type="Proteomes" id="UP000002016"/>
    </source>
</evidence>
<evidence type="ECO:0000256" key="7">
    <source>
        <dbReference type="ARBA" id="ARBA00022795"/>
    </source>
</evidence>
<name>A8F7A1_PSELT</name>
<evidence type="ECO:0000256" key="3">
    <source>
        <dbReference type="ARBA" id="ARBA00020392"/>
    </source>
</evidence>
<reference evidence="12 13" key="2">
    <citation type="journal article" date="2009" name="Proc. Natl. Acad. Sci. U.S.A.">
        <title>On the chimeric nature, thermophilic origin, and phylogenetic placement of the Thermotogales.</title>
        <authorList>
            <person name="Zhaxybayeva O."/>
            <person name="Swithers K.S."/>
            <person name="Lapierre P."/>
            <person name="Fournier G.P."/>
            <person name="Bickhart D.M."/>
            <person name="DeBoy R.T."/>
            <person name="Nelson K.E."/>
            <person name="Nesbo C.L."/>
            <person name="Doolittle W.F."/>
            <person name="Gogarten J.P."/>
            <person name="Noll K.M."/>
        </authorList>
    </citation>
    <scope>NUCLEOTIDE SEQUENCE [LARGE SCALE GENOMIC DNA]</scope>
    <source>
        <strain evidence="13">ATCC BAA-301 / DSM 14385 / NBRC 107922 / TMO</strain>
    </source>
</reference>
<dbReference type="Pfam" id="PF02050">
    <property type="entry name" value="FliJ"/>
    <property type="match status" value="1"/>
</dbReference>
<evidence type="ECO:0000256" key="6">
    <source>
        <dbReference type="ARBA" id="ARBA00022500"/>
    </source>
</evidence>
<evidence type="ECO:0000313" key="12">
    <source>
        <dbReference type="EMBL" id="ABV34035.1"/>
    </source>
</evidence>
<dbReference type="EMBL" id="CP000812">
    <property type="protein sequence ID" value="ABV34035.1"/>
    <property type="molecule type" value="Genomic_DNA"/>
</dbReference>